<feature type="region of interest" description="Disordered" evidence="1">
    <location>
        <begin position="124"/>
        <end position="160"/>
    </location>
</feature>
<evidence type="ECO:0000256" key="1">
    <source>
        <dbReference type="SAM" id="MobiDB-lite"/>
    </source>
</evidence>
<sequence>MWRLKIAAESGGGSGSSPLLHTGNGFLGRAVWEFDPDAGTPEERAEVARLRRDFTRHRFQRKESQDLLMRMQALVPVVAGDGSGIPAVAGDGFGLPLATLADAASAALTDAATSAALAEAIAGRWEEWDEERDRERKEWDEERDREREESCESETGGDGI</sequence>
<evidence type="ECO:0000313" key="2">
    <source>
        <dbReference type="EMBL" id="AAX96838.1"/>
    </source>
</evidence>
<gene>
    <name evidence="2" type="ordered locus">LOC_Os11g18210</name>
</gene>
<dbReference type="GO" id="GO:0016866">
    <property type="term" value="F:intramolecular transferase activity"/>
    <property type="evidence" value="ECO:0007669"/>
    <property type="project" value="InterPro"/>
</dbReference>
<dbReference type="InterPro" id="IPR018333">
    <property type="entry name" value="Squalene_cyclase"/>
</dbReference>
<dbReference type="AlphaFoldDB" id="Q53MT2"/>
<dbReference type="GO" id="GO:0005811">
    <property type="term" value="C:lipid droplet"/>
    <property type="evidence" value="ECO:0007669"/>
    <property type="project" value="InterPro"/>
</dbReference>
<reference evidence="3" key="2">
    <citation type="journal article" date="2008" name="Nucleic Acids Res.">
        <title>The rice annotation project database (RAP-DB): 2008 update.</title>
        <authorList>
            <consortium name="The rice annotation project (RAP)"/>
        </authorList>
    </citation>
    <scope>GENOME REANNOTATION</scope>
    <source>
        <strain evidence="3">cv. Nipponbare</strain>
    </source>
</reference>
<protein>
    <submittedName>
        <fullName evidence="2">Similar to isomultiflorenol synthase</fullName>
    </submittedName>
</protein>
<dbReference type="PANTHER" id="PTHR11764:SF88">
    <property type="entry name" value="ACHILLEOL B SYNTHASE"/>
    <property type="match status" value="1"/>
</dbReference>
<dbReference type="PANTHER" id="PTHR11764">
    <property type="entry name" value="TERPENE CYCLASE/MUTASE FAMILY MEMBER"/>
    <property type="match status" value="1"/>
</dbReference>
<accession>Q53MT2</accession>
<organism evidence="2 3">
    <name type="scientific">Oryza sativa subsp. japonica</name>
    <name type="common">Rice</name>
    <dbReference type="NCBI Taxonomy" id="39947"/>
    <lineage>
        <taxon>Eukaryota</taxon>
        <taxon>Viridiplantae</taxon>
        <taxon>Streptophyta</taxon>
        <taxon>Embryophyta</taxon>
        <taxon>Tracheophyta</taxon>
        <taxon>Spermatophyta</taxon>
        <taxon>Magnoliopsida</taxon>
        <taxon>Liliopsida</taxon>
        <taxon>Poales</taxon>
        <taxon>Poaceae</taxon>
        <taxon>BOP clade</taxon>
        <taxon>Oryzoideae</taxon>
        <taxon>Oryzeae</taxon>
        <taxon>Oryzinae</taxon>
        <taxon>Oryza</taxon>
        <taxon>Oryza sativa</taxon>
    </lineage>
</organism>
<proteinExistence type="predicted"/>
<evidence type="ECO:0000313" key="3">
    <source>
        <dbReference type="Proteomes" id="UP000000763"/>
    </source>
</evidence>
<dbReference type="GO" id="GO:0016104">
    <property type="term" value="P:triterpenoid biosynthetic process"/>
    <property type="evidence" value="ECO:0007669"/>
    <property type="project" value="InterPro"/>
</dbReference>
<dbReference type="Proteomes" id="UP000000763">
    <property type="component" value="Chromosome 11"/>
</dbReference>
<name>Q53MT2_ORYSJ</name>
<reference evidence="3" key="1">
    <citation type="journal article" date="2005" name="Nature">
        <title>The map-based sequence of the rice genome.</title>
        <authorList>
            <consortium name="International rice genome sequencing project (IRGSP)"/>
            <person name="Matsumoto T."/>
            <person name="Wu J."/>
            <person name="Kanamori H."/>
            <person name="Katayose Y."/>
            <person name="Fujisawa M."/>
            <person name="Namiki N."/>
            <person name="Mizuno H."/>
            <person name="Yamamoto K."/>
            <person name="Antonio B.A."/>
            <person name="Baba T."/>
            <person name="Sakata K."/>
            <person name="Nagamura Y."/>
            <person name="Aoki H."/>
            <person name="Arikawa K."/>
            <person name="Arita K."/>
            <person name="Bito T."/>
            <person name="Chiden Y."/>
            <person name="Fujitsuka N."/>
            <person name="Fukunaka R."/>
            <person name="Hamada M."/>
            <person name="Harada C."/>
            <person name="Hayashi A."/>
            <person name="Hijishita S."/>
            <person name="Honda M."/>
            <person name="Hosokawa S."/>
            <person name="Ichikawa Y."/>
            <person name="Idonuma A."/>
            <person name="Iijima M."/>
            <person name="Ikeda M."/>
            <person name="Ikeno M."/>
            <person name="Ito K."/>
            <person name="Ito S."/>
            <person name="Ito T."/>
            <person name="Ito Y."/>
            <person name="Ito Y."/>
            <person name="Iwabuchi A."/>
            <person name="Kamiya K."/>
            <person name="Karasawa W."/>
            <person name="Kurita K."/>
            <person name="Katagiri S."/>
            <person name="Kikuta A."/>
            <person name="Kobayashi H."/>
            <person name="Kobayashi N."/>
            <person name="Machita K."/>
            <person name="Maehara T."/>
            <person name="Masukawa M."/>
            <person name="Mizubayashi T."/>
            <person name="Mukai Y."/>
            <person name="Nagasaki H."/>
            <person name="Nagata Y."/>
            <person name="Naito S."/>
            <person name="Nakashima M."/>
            <person name="Nakama Y."/>
            <person name="Nakamichi Y."/>
            <person name="Nakamura M."/>
            <person name="Meguro A."/>
            <person name="Negishi M."/>
            <person name="Ohta I."/>
            <person name="Ohta T."/>
            <person name="Okamoto M."/>
            <person name="Ono N."/>
            <person name="Saji S."/>
            <person name="Sakaguchi M."/>
            <person name="Sakai K."/>
            <person name="Shibata M."/>
            <person name="Shimokawa T."/>
            <person name="Song J."/>
            <person name="Takazaki Y."/>
            <person name="Terasawa K."/>
            <person name="Tsugane M."/>
            <person name="Tsuji K."/>
            <person name="Ueda S."/>
            <person name="Waki K."/>
            <person name="Yamagata H."/>
            <person name="Yamamoto M."/>
            <person name="Yamamoto S."/>
            <person name="Yamane H."/>
            <person name="Yoshiki S."/>
            <person name="Yoshihara R."/>
            <person name="Yukawa K."/>
            <person name="Zhong H."/>
            <person name="Yano M."/>
            <person name="Yuan Q."/>
            <person name="Ouyang S."/>
            <person name="Liu J."/>
            <person name="Jones K.M."/>
            <person name="Gansberger K."/>
            <person name="Moffat K."/>
            <person name="Hill J."/>
            <person name="Bera J."/>
            <person name="Fadrosh D."/>
            <person name="Jin S."/>
            <person name="Johri S."/>
            <person name="Kim M."/>
            <person name="Overton L."/>
            <person name="Reardon M."/>
            <person name="Tsitrin T."/>
            <person name="Vuong H."/>
            <person name="Weaver B."/>
            <person name="Ciecko A."/>
            <person name="Tallon L."/>
            <person name="Jackson J."/>
            <person name="Pai G."/>
            <person name="Aken S.V."/>
            <person name="Utterback T."/>
            <person name="Reidmuller S."/>
            <person name="Feldblyum T."/>
            <person name="Hsiao J."/>
            <person name="Zismann V."/>
            <person name="Iobst S."/>
            <person name="de Vazeille A.R."/>
            <person name="Buell C.R."/>
            <person name="Ying K."/>
            <person name="Li Y."/>
            <person name="Lu T."/>
            <person name="Huang Y."/>
            <person name="Zhao Q."/>
            <person name="Feng Q."/>
            <person name="Zhang L."/>
            <person name="Zhu J."/>
            <person name="Weng Q."/>
            <person name="Mu J."/>
            <person name="Lu Y."/>
            <person name="Fan D."/>
            <person name="Liu Y."/>
            <person name="Guan J."/>
            <person name="Zhang Y."/>
            <person name="Yu S."/>
            <person name="Liu X."/>
            <person name="Zhang Y."/>
            <person name="Hong G."/>
            <person name="Han B."/>
            <person name="Choisne N."/>
            <person name="Demange N."/>
            <person name="Orjeda G."/>
            <person name="Samain S."/>
            <person name="Cattolico L."/>
            <person name="Pelletier E."/>
            <person name="Couloux A."/>
            <person name="Segurens B."/>
            <person name="Wincker P."/>
            <person name="D'Hont A."/>
            <person name="Scarpelli C."/>
            <person name="Weissenbach J."/>
            <person name="Salanoubat M."/>
            <person name="Quetier F."/>
            <person name="Yu Y."/>
            <person name="Kim H.R."/>
            <person name="Rambo T."/>
            <person name="Currie J."/>
            <person name="Collura K."/>
            <person name="Luo M."/>
            <person name="Yang T."/>
            <person name="Ammiraju J.S.S."/>
            <person name="Engler F."/>
            <person name="Soderlund C."/>
            <person name="Wing R.A."/>
            <person name="Palmer L.E."/>
            <person name="de la Bastide M."/>
            <person name="Spiegel L."/>
            <person name="Nascimento L."/>
            <person name="Zutavern T."/>
            <person name="O'Shaughnessy A."/>
            <person name="Dike S."/>
            <person name="Dedhia N."/>
            <person name="Preston R."/>
            <person name="Balija V."/>
            <person name="McCombie W.R."/>
            <person name="Chow T."/>
            <person name="Chen H."/>
            <person name="Chung M."/>
            <person name="Chen C."/>
            <person name="Shaw J."/>
            <person name="Wu H."/>
            <person name="Hsiao K."/>
            <person name="Chao Y."/>
            <person name="Chu M."/>
            <person name="Cheng C."/>
            <person name="Hour A."/>
            <person name="Lee P."/>
            <person name="Lin S."/>
            <person name="Lin Y."/>
            <person name="Liou J."/>
            <person name="Liu S."/>
            <person name="Hsing Y."/>
            <person name="Raghuvanshi S."/>
            <person name="Mohanty A."/>
            <person name="Bharti A.K."/>
            <person name="Gaur A."/>
            <person name="Gupta V."/>
            <person name="Kumar D."/>
            <person name="Ravi V."/>
            <person name="Vij S."/>
            <person name="Kapur A."/>
            <person name="Khurana P."/>
            <person name="Khurana P."/>
            <person name="Khurana J.P."/>
            <person name="Tyagi A.K."/>
            <person name="Gaikwad K."/>
            <person name="Singh A."/>
            <person name="Dalal V."/>
            <person name="Srivastava S."/>
            <person name="Dixit A."/>
            <person name="Pal A.K."/>
            <person name="Ghazi I.A."/>
            <person name="Yadav M."/>
            <person name="Pandit A."/>
            <person name="Bhargava A."/>
            <person name="Sureshbabu K."/>
            <person name="Batra K."/>
            <person name="Sharma T.R."/>
            <person name="Mohapatra T."/>
            <person name="Singh N.K."/>
            <person name="Messing J."/>
            <person name="Nelson A.B."/>
            <person name="Fuks G."/>
            <person name="Kavchok S."/>
            <person name="Keizer G."/>
            <person name="Linton E."/>
            <person name="Llaca V."/>
            <person name="Song R."/>
            <person name="Tanyolac B."/>
            <person name="Young S."/>
            <person name="Ho-Il K."/>
            <person name="Hahn J.H."/>
            <person name="Sangsakoo G."/>
            <person name="Vanavichit A."/>
            <person name="de Mattos Luiz.A.T."/>
            <person name="Zimmer P.D."/>
            <person name="Malone G."/>
            <person name="Dellagostin O."/>
            <person name="de Oliveira A.C."/>
            <person name="Bevan M."/>
            <person name="Bancroft I."/>
            <person name="Minx P."/>
            <person name="Cordum H."/>
            <person name="Wilson R."/>
            <person name="Cheng Z."/>
            <person name="Jin W."/>
            <person name="Jiang J."/>
            <person name="Leong S.A."/>
            <person name="Iwama H."/>
            <person name="Gojobori T."/>
            <person name="Itoh T."/>
            <person name="Niimura Y."/>
            <person name="Fujii Y."/>
            <person name="Habara T."/>
            <person name="Sakai H."/>
            <person name="Sato Y."/>
            <person name="Wilson G."/>
            <person name="Kumar K."/>
            <person name="McCouch S."/>
            <person name="Juretic N."/>
            <person name="Hoen D."/>
            <person name="Wright S."/>
            <person name="Bruskiewich R."/>
            <person name="Bureau T."/>
            <person name="Miyao A."/>
            <person name="Hirochika H."/>
            <person name="Nishikawa T."/>
            <person name="Kadowaki K."/>
            <person name="Sugiura M."/>
            <person name="Burr B."/>
            <person name="Sasaki T."/>
        </authorList>
    </citation>
    <scope>NUCLEOTIDE SEQUENCE [LARGE SCALE GENOMIC DNA]</scope>
    <source>
        <strain evidence="3">cv. Nipponbare</strain>
    </source>
</reference>
<feature type="compositionally biased region" description="Basic and acidic residues" evidence="1">
    <location>
        <begin position="131"/>
        <end position="150"/>
    </location>
</feature>
<dbReference type="EMBL" id="AC135562">
    <property type="protein sequence ID" value="AAX96838.1"/>
    <property type="molecule type" value="Genomic_DNA"/>
</dbReference>